<sequence>MASIRSVQHFSPSRSELMKSQMRSRWRPSTRAILLTASARCSSGELRSHVSAQRAVQMAKARWITTASVTCLRHVNQEGLMGWSRTRLIWSFAVQKVVQTAEAHRPAD</sequence>
<dbReference type="AlphaFoldDB" id="A0A368SWR3"/>
<dbReference type="EMBL" id="CM003536">
    <property type="protein sequence ID" value="RCV46829.1"/>
    <property type="molecule type" value="Genomic_DNA"/>
</dbReference>
<name>A0A368SWR3_SETIT</name>
<feature type="region of interest" description="Disordered" evidence="1">
    <location>
        <begin position="1"/>
        <end position="24"/>
    </location>
</feature>
<evidence type="ECO:0000313" key="2">
    <source>
        <dbReference type="EMBL" id="RCV46829.1"/>
    </source>
</evidence>
<reference evidence="2" key="1">
    <citation type="journal article" date="2012" name="Nat. Biotechnol.">
        <title>Reference genome sequence of the model plant Setaria.</title>
        <authorList>
            <person name="Bennetzen J.L."/>
            <person name="Schmutz J."/>
            <person name="Wang H."/>
            <person name="Percifield R."/>
            <person name="Hawkins J."/>
            <person name="Pontaroli A.C."/>
            <person name="Estep M."/>
            <person name="Feng L."/>
            <person name="Vaughn J.N."/>
            <person name="Grimwood J."/>
            <person name="Jenkins J."/>
            <person name="Barry K."/>
            <person name="Lindquist E."/>
            <person name="Hellsten U."/>
            <person name="Deshpande S."/>
            <person name="Wang X."/>
            <person name="Wu X."/>
            <person name="Mitros T."/>
            <person name="Triplett J."/>
            <person name="Yang X."/>
            <person name="Ye C.Y."/>
            <person name="Mauro-Herrera M."/>
            <person name="Wang L."/>
            <person name="Li P."/>
            <person name="Sharma M."/>
            <person name="Sharma R."/>
            <person name="Ronald P.C."/>
            <person name="Panaud O."/>
            <person name="Kellogg E.A."/>
            <person name="Brutnell T.P."/>
            <person name="Doust A.N."/>
            <person name="Tuskan G.A."/>
            <person name="Rokhsar D."/>
            <person name="Devos K.M."/>
        </authorList>
    </citation>
    <scope>NUCLEOTIDE SEQUENCE [LARGE SCALE GENOMIC DNA]</scope>
    <source>
        <strain evidence="2">Yugu1</strain>
    </source>
</reference>
<evidence type="ECO:0000256" key="1">
    <source>
        <dbReference type="SAM" id="MobiDB-lite"/>
    </source>
</evidence>
<protein>
    <submittedName>
        <fullName evidence="2">Uncharacterized protein</fullName>
    </submittedName>
</protein>
<feature type="compositionally biased region" description="Polar residues" evidence="1">
    <location>
        <begin position="1"/>
        <end position="14"/>
    </location>
</feature>
<accession>A0A368SWR3</accession>
<gene>
    <name evidence="2" type="ORF">SETIT_9G562800v2</name>
</gene>
<proteinExistence type="predicted"/>
<organism evidence="2">
    <name type="scientific">Setaria italica</name>
    <name type="common">Foxtail millet</name>
    <name type="synonym">Panicum italicum</name>
    <dbReference type="NCBI Taxonomy" id="4555"/>
    <lineage>
        <taxon>Eukaryota</taxon>
        <taxon>Viridiplantae</taxon>
        <taxon>Streptophyta</taxon>
        <taxon>Embryophyta</taxon>
        <taxon>Tracheophyta</taxon>
        <taxon>Spermatophyta</taxon>
        <taxon>Magnoliopsida</taxon>
        <taxon>Liliopsida</taxon>
        <taxon>Poales</taxon>
        <taxon>Poaceae</taxon>
        <taxon>PACMAD clade</taxon>
        <taxon>Panicoideae</taxon>
        <taxon>Panicodae</taxon>
        <taxon>Paniceae</taxon>
        <taxon>Cenchrinae</taxon>
        <taxon>Setaria</taxon>
    </lineage>
</organism>
<reference evidence="2" key="2">
    <citation type="submission" date="2015-07" db="EMBL/GenBank/DDBJ databases">
        <authorList>
            <person name="Noorani M."/>
        </authorList>
    </citation>
    <scope>NUCLEOTIDE SEQUENCE</scope>
    <source>
        <strain evidence="2">Yugu1</strain>
    </source>
</reference>